<dbReference type="OrthoDB" id="9776324at2"/>
<dbReference type="NCBIfam" id="TIGR00797">
    <property type="entry name" value="matE"/>
    <property type="match status" value="1"/>
</dbReference>
<feature type="transmembrane region" description="Helical" evidence="7">
    <location>
        <begin position="390"/>
        <end position="410"/>
    </location>
</feature>
<evidence type="ECO:0000256" key="3">
    <source>
        <dbReference type="ARBA" id="ARBA00022475"/>
    </source>
</evidence>
<evidence type="ECO:0000256" key="5">
    <source>
        <dbReference type="ARBA" id="ARBA00022989"/>
    </source>
</evidence>
<dbReference type="PANTHER" id="PTHR43549:SF2">
    <property type="entry name" value="MULTIDRUG RESISTANCE PROTEIN NORM-RELATED"/>
    <property type="match status" value="1"/>
</dbReference>
<dbReference type="Proteomes" id="UP000190285">
    <property type="component" value="Unassembled WGS sequence"/>
</dbReference>
<evidence type="ECO:0000256" key="7">
    <source>
        <dbReference type="SAM" id="Phobius"/>
    </source>
</evidence>
<dbReference type="InterPro" id="IPR048279">
    <property type="entry name" value="MdtK-like"/>
</dbReference>
<dbReference type="InterPro" id="IPR052031">
    <property type="entry name" value="Membrane_Transporter-Flippase"/>
</dbReference>
<feature type="transmembrane region" description="Helical" evidence="7">
    <location>
        <begin position="94"/>
        <end position="116"/>
    </location>
</feature>
<feature type="transmembrane region" description="Helical" evidence="7">
    <location>
        <begin position="199"/>
        <end position="221"/>
    </location>
</feature>
<feature type="transmembrane region" description="Helical" evidence="7">
    <location>
        <begin position="422"/>
        <end position="441"/>
    </location>
</feature>
<protein>
    <submittedName>
        <fullName evidence="8">Putative efflux protein, MATE family</fullName>
    </submittedName>
</protein>
<dbReference type="PANTHER" id="PTHR43549">
    <property type="entry name" value="MULTIDRUG RESISTANCE PROTEIN YPNP-RELATED"/>
    <property type="match status" value="1"/>
</dbReference>
<feature type="transmembrane region" description="Helical" evidence="7">
    <location>
        <begin position="170"/>
        <end position="193"/>
    </location>
</feature>
<feature type="transmembrane region" description="Helical" evidence="7">
    <location>
        <begin position="355"/>
        <end position="378"/>
    </location>
</feature>
<keyword evidence="9" id="KW-1185">Reference proteome</keyword>
<organism evidence="8 9">
    <name type="scientific">Maledivibacter halophilus</name>
    <dbReference type="NCBI Taxonomy" id="36842"/>
    <lineage>
        <taxon>Bacteria</taxon>
        <taxon>Bacillati</taxon>
        <taxon>Bacillota</taxon>
        <taxon>Clostridia</taxon>
        <taxon>Peptostreptococcales</taxon>
        <taxon>Caminicellaceae</taxon>
        <taxon>Maledivibacter</taxon>
    </lineage>
</organism>
<feature type="transmembrane region" description="Helical" evidence="7">
    <location>
        <begin position="136"/>
        <end position="158"/>
    </location>
</feature>
<keyword evidence="6 7" id="KW-0472">Membrane</keyword>
<keyword evidence="3" id="KW-1003">Cell membrane</keyword>
<comment type="subcellular location">
    <subcellularLocation>
        <location evidence="1">Cell membrane</location>
        <topology evidence="1">Multi-pass membrane protein</topology>
    </subcellularLocation>
</comment>
<name>A0A1T5J891_9FIRM</name>
<keyword evidence="2" id="KW-0813">Transport</keyword>
<accession>A0A1T5J891</accession>
<evidence type="ECO:0000256" key="1">
    <source>
        <dbReference type="ARBA" id="ARBA00004651"/>
    </source>
</evidence>
<sequence>MKQNKHEYIVKGPILSSLLKLALPLMIGQLIQTFYNLVDTLWVGKLGAEAVAAVSISFPIVFLMISLAAGLTIAGTALIAQNKGAGNNEKVDRILGQLFSFIGVLSIILAFIGFIFSEQFITWMGADSQIIEDASGYLRIIFAGIPFMFIFFIFSASLRGIGDTFTPMIMTLFSALLNVILDPLLIFGIGIFPKMGVQGAALATIISRALAAIYGLSLLISGKKNLHLKIKYLKPDFSIIKKIVQIGIPSSVQQSMLAIAQILMTSFVTAFGTTTLAAYGIGNRIVSVASMIAMGISTATTTMVGQNIGAGERKRAKEIAKASMGLTFVLLTFLGAIIFIIPKQIVGIFNKEAEVLMYGASYMRITALFIGAMGVRMVNNGTLRGAGKTMATMIISIMAFCVLRIPLAYIFANLMKLNQTGIWWGIAASDGISAIISIAWLKMSNWSENVIIDKGENNKNDIDIA</sequence>
<evidence type="ECO:0000256" key="2">
    <source>
        <dbReference type="ARBA" id="ARBA00022448"/>
    </source>
</evidence>
<dbReference type="EMBL" id="FUZT01000002">
    <property type="protein sequence ID" value="SKC47536.1"/>
    <property type="molecule type" value="Genomic_DNA"/>
</dbReference>
<gene>
    <name evidence="8" type="ORF">SAMN02194393_00990</name>
</gene>
<dbReference type="STRING" id="36842.SAMN02194393_00990"/>
<dbReference type="Pfam" id="PF01554">
    <property type="entry name" value="MatE"/>
    <property type="match status" value="2"/>
</dbReference>
<dbReference type="CDD" id="cd13142">
    <property type="entry name" value="MATE_like_12"/>
    <property type="match status" value="1"/>
</dbReference>
<dbReference type="GO" id="GO:0005886">
    <property type="term" value="C:plasma membrane"/>
    <property type="evidence" value="ECO:0007669"/>
    <property type="project" value="UniProtKB-SubCell"/>
</dbReference>
<evidence type="ECO:0000313" key="8">
    <source>
        <dbReference type="EMBL" id="SKC47536.1"/>
    </source>
</evidence>
<feature type="transmembrane region" description="Helical" evidence="7">
    <location>
        <begin position="285"/>
        <end position="305"/>
    </location>
</feature>
<feature type="transmembrane region" description="Helical" evidence="7">
    <location>
        <begin position="257"/>
        <end position="279"/>
    </location>
</feature>
<dbReference type="GO" id="GO:0042910">
    <property type="term" value="F:xenobiotic transmembrane transporter activity"/>
    <property type="evidence" value="ECO:0007669"/>
    <property type="project" value="InterPro"/>
</dbReference>
<dbReference type="PIRSF" id="PIRSF006603">
    <property type="entry name" value="DinF"/>
    <property type="match status" value="1"/>
</dbReference>
<proteinExistence type="predicted"/>
<dbReference type="AlphaFoldDB" id="A0A1T5J891"/>
<keyword evidence="4 7" id="KW-0812">Transmembrane</keyword>
<feature type="transmembrane region" description="Helical" evidence="7">
    <location>
        <begin position="326"/>
        <end position="349"/>
    </location>
</feature>
<reference evidence="8 9" key="1">
    <citation type="submission" date="2017-02" db="EMBL/GenBank/DDBJ databases">
        <authorList>
            <person name="Peterson S.W."/>
        </authorList>
    </citation>
    <scope>NUCLEOTIDE SEQUENCE [LARGE SCALE GENOMIC DNA]</scope>
    <source>
        <strain evidence="8 9">M1</strain>
    </source>
</reference>
<evidence type="ECO:0000256" key="6">
    <source>
        <dbReference type="ARBA" id="ARBA00023136"/>
    </source>
</evidence>
<dbReference type="GO" id="GO:0015297">
    <property type="term" value="F:antiporter activity"/>
    <property type="evidence" value="ECO:0007669"/>
    <property type="project" value="InterPro"/>
</dbReference>
<keyword evidence="5 7" id="KW-1133">Transmembrane helix</keyword>
<dbReference type="RefSeq" id="WP_079489806.1">
    <property type="nucleotide sequence ID" value="NZ_FUZT01000002.1"/>
</dbReference>
<feature type="transmembrane region" description="Helical" evidence="7">
    <location>
        <begin position="50"/>
        <end position="73"/>
    </location>
</feature>
<dbReference type="InterPro" id="IPR002528">
    <property type="entry name" value="MATE_fam"/>
</dbReference>
<evidence type="ECO:0000256" key="4">
    <source>
        <dbReference type="ARBA" id="ARBA00022692"/>
    </source>
</evidence>
<evidence type="ECO:0000313" key="9">
    <source>
        <dbReference type="Proteomes" id="UP000190285"/>
    </source>
</evidence>